<feature type="region of interest" description="Disordered" evidence="1">
    <location>
        <begin position="40"/>
        <end position="63"/>
    </location>
</feature>
<feature type="compositionally biased region" description="Low complexity" evidence="1">
    <location>
        <begin position="47"/>
        <end position="63"/>
    </location>
</feature>
<dbReference type="Proteomes" id="UP000829354">
    <property type="component" value="Chromosome X"/>
</dbReference>
<sequence length="99" mass="11041">MHNFQKHHQPGMDPQRRPPPPHIIVDENRHLHKLDCLHHQRLRRQVSPPSTSSEAQAATSSSSSGFFVDLAACGRRTLAVTGRQDIPNPLASPEAIKKI</sequence>
<proteinExistence type="predicted"/>
<name>A0AAE9FEI0_CAEBR</name>
<dbReference type="EMBL" id="CP092625">
    <property type="protein sequence ID" value="UMM44429.1"/>
    <property type="molecule type" value="Genomic_DNA"/>
</dbReference>
<evidence type="ECO:0000256" key="1">
    <source>
        <dbReference type="SAM" id="MobiDB-lite"/>
    </source>
</evidence>
<protein>
    <submittedName>
        <fullName evidence="2">Uncharacterized protein</fullName>
    </submittedName>
</protein>
<gene>
    <name evidence="2" type="ORF">L5515_019582</name>
</gene>
<accession>A0AAE9FEI0</accession>
<feature type="region of interest" description="Disordered" evidence="1">
    <location>
        <begin position="1"/>
        <end position="24"/>
    </location>
</feature>
<reference evidence="2 3" key="1">
    <citation type="submission" date="2022-04" db="EMBL/GenBank/DDBJ databases">
        <title>Chromosome-level reference genomes for two strains of Caenorhabditis briggsae: an improved platform for comparative genomics.</title>
        <authorList>
            <person name="Stevens L."/>
            <person name="Andersen E."/>
        </authorList>
    </citation>
    <scope>NUCLEOTIDE SEQUENCE [LARGE SCALE GENOMIC DNA]</scope>
    <source>
        <strain evidence="2">VX34</strain>
        <tissue evidence="2">Whole-organism</tissue>
    </source>
</reference>
<dbReference type="AlphaFoldDB" id="A0AAE9FEI0"/>
<keyword evidence="3" id="KW-1185">Reference proteome</keyword>
<evidence type="ECO:0000313" key="3">
    <source>
        <dbReference type="Proteomes" id="UP000829354"/>
    </source>
</evidence>
<evidence type="ECO:0000313" key="2">
    <source>
        <dbReference type="EMBL" id="UMM44429.1"/>
    </source>
</evidence>
<organism evidence="2 3">
    <name type="scientific">Caenorhabditis briggsae</name>
    <dbReference type="NCBI Taxonomy" id="6238"/>
    <lineage>
        <taxon>Eukaryota</taxon>
        <taxon>Metazoa</taxon>
        <taxon>Ecdysozoa</taxon>
        <taxon>Nematoda</taxon>
        <taxon>Chromadorea</taxon>
        <taxon>Rhabditida</taxon>
        <taxon>Rhabditina</taxon>
        <taxon>Rhabditomorpha</taxon>
        <taxon>Rhabditoidea</taxon>
        <taxon>Rhabditidae</taxon>
        <taxon>Peloderinae</taxon>
        <taxon>Caenorhabditis</taxon>
    </lineage>
</organism>